<dbReference type="OrthoDB" id="10264062at2759"/>
<dbReference type="InterPro" id="IPR035969">
    <property type="entry name" value="Rab-GAP_TBC_sf"/>
</dbReference>
<protein>
    <recommendedName>
        <fullName evidence="2">Rab-GAP TBC domain-containing protein</fullName>
    </recommendedName>
</protein>
<dbReference type="PANTHER" id="PTHR22957:SF547">
    <property type="entry name" value="TBC1 DOMAIN FAMILY MEMBER 16"/>
    <property type="match status" value="1"/>
</dbReference>
<dbReference type="SMART" id="SM00164">
    <property type="entry name" value="TBC"/>
    <property type="match status" value="1"/>
</dbReference>
<reference evidence="3 4" key="1">
    <citation type="submission" date="2017-12" db="EMBL/GenBank/DDBJ databases">
        <title>Hemimetabolous genomes reveal molecular basis of termite eusociality.</title>
        <authorList>
            <person name="Harrison M.C."/>
            <person name="Jongepier E."/>
            <person name="Robertson H.M."/>
            <person name="Arning N."/>
            <person name="Bitard-Feildel T."/>
            <person name="Chao H."/>
            <person name="Childers C.P."/>
            <person name="Dinh H."/>
            <person name="Doddapaneni H."/>
            <person name="Dugan S."/>
            <person name="Gowin J."/>
            <person name="Greiner C."/>
            <person name="Han Y."/>
            <person name="Hu H."/>
            <person name="Hughes D.S.T."/>
            <person name="Huylmans A.-K."/>
            <person name="Kemena C."/>
            <person name="Kremer L.P.M."/>
            <person name="Lee S.L."/>
            <person name="Lopez-Ezquerra A."/>
            <person name="Mallet L."/>
            <person name="Monroy-Kuhn J.M."/>
            <person name="Moser A."/>
            <person name="Murali S.C."/>
            <person name="Muzny D.M."/>
            <person name="Otani S."/>
            <person name="Piulachs M.-D."/>
            <person name="Poelchau M."/>
            <person name="Qu J."/>
            <person name="Schaub F."/>
            <person name="Wada-Katsumata A."/>
            <person name="Worley K.C."/>
            <person name="Xie Q."/>
            <person name="Ylla G."/>
            <person name="Poulsen M."/>
            <person name="Gibbs R.A."/>
            <person name="Schal C."/>
            <person name="Richards S."/>
            <person name="Belles X."/>
            <person name="Korb J."/>
            <person name="Bornberg-Bauer E."/>
        </authorList>
    </citation>
    <scope>NUCLEOTIDE SEQUENCE [LARGE SCALE GENOMIC DNA]</scope>
    <source>
        <tissue evidence="3">Whole body</tissue>
    </source>
</reference>
<dbReference type="Gene3D" id="1.10.472.80">
    <property type="entry name" value="Ypt/Rab-GAP domain of gyp1p, domain 3"/>
    <property type="match status" value="1"/>
</dbReference>
<name>A0A2J7PLX7_9NEOP</name>
<proteinExistence type="predicted"/>
<dbReference type="FunCoup" id="A0A2J7PLX7">
    <property type="interactions" value="75"/>
</dbReference>
<dbReference type="FunFam" id="1.10.472.80:FF:000020">
    <property type="entry name" value="TBC1 domain family, member 16"/>
    <property type="match status" value="1"/>
</dbReference>
<keyword evidence="4" id="KW-1185">Reference proteome</keyword>
<dbReference type="PANTHER" id="PTHR22957">
    <property type="entry name" value="TBC1 DOMAIN FAMILY MEMBER GTPASE-ACTIVATING PROTEIN"/>
    <property type="match status" value="1"/>
</dbReference>
<sequence length="368" mass="43022">MVCRPEVSQDELHPEEGLVPPVGQEEWLSLLNEDGQLEDDLTLRKGIFFGGLEPSMRRKVWPFLLHCFTFQSTYEEREQILEIRHQEYHEITRRRLEMDTEQQQNFWRNVQCIVEKDVVRTDRGNPYFAGEDNPNIDVMKNILLNYAVYNPGFGYTQGMSDLLAPVLAEIHGESDAFWCFVGLMQKAIFVCTPTDNDMDRNLSYLRELIRLMVPQFYSHLESHDDAMELLFCHRWILLCFKREFPEAEALRMWEACWANYLTDYFHLFLCLAIISIYSYDVIAQDLRTDEMLLHFSSLAMFMDGELILRKARGLLHQFRQMPRIPCTLGSLCQLCGPGMWDSTHAPIVECIGQHAEGEPCPHRGSQHQ</sequence>
<dbReference type="InterPro" id="IPR000195">
    <property type="entry name" value="Rab-GAP-TBC_dom"/>
</dbReference>
<dbReference type="Proteomes" id="UP000235965">
    <property type="component" value="Unassembled WGS sequence"/>
</dbReference>
<dbReference type="FunFam" id="1.10.8.270:FF:000017">
    <property type="entry name" value="TBC1 domain family member 16"/>
    <property type="match status" value="1"/>
</dbReference>
<organism evidence="3 4">
    <name type="scientific">Cryptotermes secundus</name>
    <dbReference type="NCBI Taxonomy" id="105785"/>
    <lineage>
        <taxon>Eukaryota</taxon>
        <taxon>Metazoa</taxon>
        <taxon>Ecdysozoa</taxon>
        <taxon>Arthropoda</taxon>
        <taxon>Hexapoda</taxon>
        <taxon>Insecta</taxon>
        <taxon>Pterygota</taxon>
        <taxon>Neoptera</taxon>
        <taxon>Polyneoptera</taxon>
        <taxon>Dictyoptera</taxon>
        <taxon>Blattodea</taxon>
        <taxon>Blattoidea</taxon>
        <taxon>Termitoidae</taxon>
        <taxon>Kalotermitidae</taxon>
        <taxon>Cryptotermitinae</taxon>
        <taxon>Cryptotermes</taxon>
    </lineage>
</organism>
<accession>A0A2J7PLX7</accession>
<dbReference type="EMBL" id="NEVH01024423">
    <property type="protein sequence ID" value="PNF17327.1"/>
    <property type="molecule type" value="Genomic_DNA"/>
</dbReference>
<evidence type="ECO:0000313" key="3">
    <source>
        <dbReference type="EMBL" id="PNF17327.1"/>
    </source>
</evidence>
<evidence type="ECO:0000259" key="2">
    <source>
        <dbReference type="PROSITE" id="PS50086"/>
    </source>
</evidence>
<dbReference type="AlphaFoldDB" id="A0A2J7PLX7"/>
<dbReference type="GO" id="GO:0005096">
    <property type="term" value="F:GTPase activator activity"/>
    <property type="evidence" value="ECO:0007669"/>
    <property type="project" value="UniProtKB-KW"/>
</dbReference>
<dbReference type="STRING" id="105785.A0A2J7PLX7"/>
<gene>
    <name evidence="3" type="ORF">B7P43_G04984</name>
</gene>
<keyword evidence="1" id="KW-0343">GTPase activation</keyword>
<evidence type="ECO:0000256" key="1">
    <source>
        <dbReference type="ARBA" id="ARBA00022468"/>
    </source>
</evidence>
<feature type="domain" description="Rab-GAP TBC" evidence="2">
    <location>
        <begin position="51"/>
        <end position="260"/>
    </location>
</feature>
<evidence type="ECO:0000313" key="4">
    <source>
        <dbReference type="Proteomes" id="UP000235965"/>
    </source>
</evidence>
<dbReference type="PROSITE" id="PS50086">
    <property type="entry name" value="TBC_RABGAP"/>
    <property type="match status" value="1"/>
</dbReference>
<comment type="caution">
    <text evidence="3">The sequence shown here is derived from an EMBL/GenBank/DDBJ whole genome shotgun (WGS) entry which is preliminary data.</text>
</comment>
<dbReference type="SUPFAM" id="SSF47923">
    <property type="entry name" value="Ypt/Rab-GAP domain of gyp1p"/>
    <property type="match status" value="2"/>
</dbReference>
<dbReference type="GO" id="GO:0005769">
    <property type="term" value="C:early endosome"/>
    <property type="evidence" value="ECO:0007669"/>
    <property type="project" value="TreeGrafter"/>
</dbReference>
<dbReference type="Gene3D" id="1.10.8.270">
    <property type="entry name" value="putative rabgap domain of human tbc1 domain family member 14 like domains"/>
    <property type="match status" value="1"/>
</dbReference>
<dbReference type="Pfam" id="PF00566">
    <property type="entry name" value="RabGAP-TBC"/>
    <property type="match status" value="1"/>
</dbReference>
<dbReference type="InParanoid" id="A0A2J7PLX7"/>